<organism evidence="1 2">
    <name type="scientific">Dyella nitratireducens</name>
    <dbReference type="NCBI Taxonomy" id="1849580"/>
    <lineage>
        <taxon>Bacteria</taxon>
        <taxon>Pseudomonadati</taxon>
        <taxon>Pseudomonadota</taxon>
        <taxon>Gammaproteobacteria</taxon>
        <taxon>Lysobacterales</taxon>
        <taxon>Rhodanobacteraceae</taxon>
        <taxon>Dyella</taxon>
    </lineage>
</organism>
<keyword evidence="2" id="KW-1185">Reference proteome</keyword>
<comment type="caution">
    <text evidence="1">The sequence shown here is derived from an EMBL/GenBank/DDBJ whole genome shotgun (WGS) entry which is preliminary data.</text>
</comment>
<dbReference type="EMBL" id="BMJA01000004">
    <property type="protein sequence ID" value="GGA45742.1"/>
    <property type="molecule type" value="Genomic_DNA"/>
</dbReference>
<reference evidence="2" key="1">
    <citation type="journal article" date="2019" name="Int. J. Syst. Evol. Microbiol.">
        <title>The Global Catalogue of Microorganisms (GCM) 10K type strain sequencing project: providing services to taxonomists for standard genome sequencing and annotation.</title>
        <authorList>
            <consortium name="The Broad Institute Genomics Platform"/>
            <consortium name="The Broad Institute Genome Sequencing Center for Infectious Disease"/>
            <person name="Wu L."/>
            <person name="Ma J."/>
        </authorList>
    </citation>
    <scope>NUCLEOTIDE SEQUENCE [LARGE SCALE GENOMIC DNA]</scope>
    <source>
        <strain evidence="2">CGMCC 1.15439</strain>
    </source>
</reference>
<proteinExistence type="predicted"/>
<evidence type="ECO:0000313" key="1">
    <source>
        <dbReference type="EMBL" id="GGA45742.1"/>
    </source>
</evidence>
<dbReference type="Proteomes" id="UP000620046">
    <property type="component" value="Unassembled WGS sequence"/>
</dbReference>
<protein>
    <submittedName>
        <fullName evidence="1">Uncharacterized protein</fullName>
    </submittedName>
</protein>
<gene>
    <name evidence="1" type="ORF">GCM10010981_38560</name>
</gene>
<accession>A0ABQ1GLA2</accession>
<sequence length="81" mass="8837">MEANDEFLLHDRFLMADGRHGLTYSSRGAMAMFLPDRSGCADNWMVGIASLMSVGTDSDSMRNSASCIHAVLLASPYYAKT</sequence>
<evidence type="ECO:0000313" key="2">
    <source>
        <dbReference type="Proteomes" id="UP000620046"/>
    </source>
</evidence>
<name>A0ABQ1GLA2_9GAMM</name>